<reference evidence="2 3" key="1">
    <citation type="submission" date="2018-02" db="EMBL/GenBank/DDBJ databases">
        <title>Novel Leptospira species isolated from soil and water in Japan.</title>
        <authorList>
            <person name="Nakao R."/>
            <person name="Masuzawa T."/>
        </authorList>
    </citation>
    <scope>NUCLEOTIDE SEQUENCE [LARGE SCALE GENOMIC DNA]</scope>
    <source>
        <strain evidence="2 3">YH101</strain>
    </source>
</reference>
<name>A0A2P2DYE6_9LEPT</name>
<dbReference type="OrthoDB" id="6888951at2"/>
<feature type="transmembrane region" description="Helical" evidence="1">
    <location>
        <begin position="117"/>
        <end position="134"/>
    </location>
</feature>
<dbReference type="EMBL" id="BFBB01000003">
    <property type="protein sequence ID" value="GBF49658.1"/>
    <property type="molecule type" value="Genomic_DNA"/>
</dbReference>
<keyword evidence="1" id="KW-0472">Membrane</keyword>
<organism evidence="2 3">
    <name type="scientific">Leptospira ryugenii</name>
    <dbReference type="NCBI Taxonomy" id="1917863"/>
    <lineage>
        <taxon>Bacteria</taxon>
        <taxon>Pseudomonadati</taxon>
        <taxon>Spirochaetota</taxon>
        <taxon>Spirochaetia</taxon>
        <taxon>Leptospirales</taxon>
        <taxon>Leptospiraceae</taxon>
        <taxon>Leptospira</taxon>
    </lineage>
</organism>
<feature type="transmembrane region" description="Helical" evidence="1">
    <location>
        <begin position="6"/>
        <end position="26"/>
    </location>
</feature>
<feature type="transmembrane region" description="Helical" evidence="1">
    <location>
        <begin position="33"/>
        <end position="55"/>
    </location>
</feature>
<protein>
    <submittedName>
        <fullName evidence="2">Putative membrane protein</fullName>
    </submittedName>
</protein>
<keyword evidence="3" id="KW-1185">Reference proteome</keyword>
<proteinExistence type="predicted"/>
<dbReference type="RefSeq" id="WP_108974725.1">
    <property type="nucleotide sequence ID" value="NZ_BFBB01000003.1"/>
</dbReference>
<dbReference type="InterPro" id="IPR054235">
    <property type="entry name" value="DUF6962"/>
</dbReference>
<feature type="transmembrane region" description="Helical" evidence="1">
    <location>
        <begin position="61"/>
        <end position="82"/>
    </location>
</feature>
<dbReference type="Pfam" id="PF22285">
    <property type="entry name" value="DUF6962"/>
    <property type="match status" value="1"/>
</dbReference>
<evidence type="ECO:0000313" key="2">
    <source>
        <dbReference type="EMBL" id="GBF49658.1"/>
    </source>
</evidence>
<keyword evidence="1" id="KW-0812">Transmembrane</keyword>
<dbReference type="AlphaFoldDB" id="A0A2P2DYE6"/>
<feature type="transmembrane region" description="Helical" evidence="1">
    <location>
        <begin position="169"/>
        <end position="187"/>
    </location>
</feature>
<dbReference type="Proteomes" id="UP000245133">
    <property type="component" value="Unassembled WGS sequence"/>
</dbReference>
<evidence type="ECO:0000256" key="1">
    <source>
        <dbReference type="SAM" id="Phobius"/>
    </source>
</evidence>
<accession>A0A2P2DYE6</accession>
<evidence type="ECO:0000313" key="3">
    <source>
        <dbReference type="Proteomes" id="UP000245133"/>
    </source>
</evidence>
<feature type="transmembrane region" description="Helical" evidence="1">
    <location>
        <begin position="94"/>
        <end position="111"/>
    </location>
</feature>
<gene>
    <name evidence="2" type="ORF">LPTSP4_11740</name>
</gene>
<keyword evidence="1" id="KW-1133">Transmembrane helix</keyword>
<sequence>MVISTFLSDLFLSIVSLWIASRFWALSSVAARASFLGFGIIGISAGLGSLHFAGLTFHDPLYHFFVAMSGAVAVPLIGLAFFHLGIKSLSQNFFLIKVLSMTIGFLIFTYVFPFGLYQTIVGAVSMLVVIIVCLKKIGREQKGALLGLLGAVLFIVAGLVIGTKGARGPILNVDIFHVMLAFANYALGTSIQRLK</sequence>
<comment type="caution">
    <text evidence="2">The sequence shown here is derived from an EMBL/GenBank/DDBJ whole genome shotgun (WGS) entry which is preliminary data.</text>
</comment>
<feature type="transmembrane region" description="Helical" evidence="1">
    <location>
        <begin position="143"/>
        <end position="163"/>
    </location>
</feature>